<dbReference type="Proteomes" id="UP000658514">
    <property type="component" value="Unassembled WGS sequence"/>
</dbReference>
<dbReference type="EMBL" id="JACJQH010000078">
    <property type="protein sequence ID" value="MBD2200145.1"/>
    <property type="molecule type" value="Genomic_DNA"/>
</dbReference>
<organism evidence="1 2">
    <name type="scientific">Calothrix parietina FACHB-288</name>
    <dbReference type="NCBI Taxonomy" id="2692896"/>
    <lineage>
        <taxon>Bacteria</taxon>
        <taxon>Bacillati</taxon>
        <taxon>Cyanobacteriota</taxon>
        <taxon>Cyanophyceae</taxon>
        <taxon>Nostocales</taxon>
        <taxon>Calotrichaceae</taxon>
        <taxon>Calothrix</taxon>
    </lineage>
</organism>
<reference evidence="1 2" key="1">
    <citation type="journal article" date="2020" name="ISME J.">
        <title>Comparative genomics reveals insights into cyanobacterial evolution and habitat adaptation.</title>
        <authorList>
            <person name="Chen M.Y."/>
            <person name="Teng W.K."/>
            <person name="Zhao L."/>
            <person name="Hu C.X."/>
            <person name="Zhou Y.K."/>
            <person name="Han B.P."/>
            <person name="Song L.R."/>
            <person name="Shu W.S."/>
        </authorList>
    </citation>
    <scope>NUCLEOTIDE SEQUENCE [LARGE SCALE GENOMIC DNA]</scope>
    <source>
        <strain evidence="1 2">FACHB-288</strain>
    </source>
</reference>
<keyword evidence="2" id="KW-1185">Reference proteome</keyword>
<protein>
    <recommendedName>
        <fullName evidence="3">Tail fiber protein</fullName>
    </recommendedName>
</protein>
<accession>A0ABR8AKT9</accession>
<sequence length="365" mass="39305">MASQKITDSTSLLGIQLDRANDVLPIVDVSAGTSGNKKITPNDLFTGTPATSSRAGSMTAVDKAKLDAINTDLIVNTNSSQIITGQKTLTSFNFSRSANKLIAPAANTTLVYGRDFATRVRPVMQAPDGREWLIQAGMGRNHVCILYPSNGSTAPDTHGMYVTNQGTISHPSPTDDLVPYMTNYATAATGEARAGSSANARIYCRGSNANGFGGFSYFARLYFPDASYTNCRILIGLNGLDAIWSDGSATATSDIAGNYAAFQYSTSRGDTTWMFVTKDGTTQNVVPIVGATFTPQKMYDFYIECPRAGTSIGYRIDNLTDGLSYSGSTSNNLPTANAYMNNGFQLRTTDNVARNIRMYRMYTEQ</sequence>
<evidence type="ECO:0000313" key="2">
    <source>
        <dbReference type="Proteomes" id="UP000658514"/>
    </source>
</evidence>
<proteinExistence type="predicted"/>
<evidence type="ECO:0008006" key="3">
    <source>
        <dbReference type="Google" id="ProtNLM"/>
    </source>
</evidence>
<evidence type="ECO:0000313" key="1">
    <source>
        <dbReference type="EMBL" id="MBD2200145.1"/>
    </source>
</evidence>
<gene>
    <name evidence="1" type="ORF">H6G24_32560</name>
</gene>
<dbReference type="RefSeq" id="WP_190550715.1">
    <property type="nucleotide sequence ID" value="NZ_CAWPNO010000115.1"/>
</dbReference>
<comment type="caution">
    <text evidence="1">The sequence shown here is derived from an EMBL/GenBank/DDBJ whole genome shotgun (WGS) entry which is preliminary data.</text>
</comment>
<name>A0ABR8AKT9_9CYAN</name>